<dbReference type="EMBL" id="CP016440">
    <property type="protein sequence ID" value="ANY16620.1"/>
    <property type="molecule type" value="Genomic_DNA"/>
</dbReference>
<dbReference type="Pfam" id="PF00378">
    <property type="entry name" value="ECH_1"/>
    <property type="match status" value="1"/>
</dbReference>
<dbReference type="CDD" id="cd06558">
    <property type="entry name" value="crotonase-like"/>
    <property type="match status" value="1"/>
</dbReference>
<name>A0A0J6CDR8_9BORD</name>
<dbReference type="KEGG" id="bpdz:BBN53_12400"/>
<dbReference type="InterPro" id="IPR029045">
    <property type="entry name" value="ClpP/crotonase-like_dom_sf"/>
</dbReference>
<proteinExistence type="inferred from homology"/>
<dbReference type="Proteomes" id="UP000053096">
    <property type="component" value="Unassembled WGS sequence"/>
</dbReference>
<dbReference type="SUPFAM" id="SSF52096">
    <property type="entry name" value="ClpP/crotonase"/>
    <property type="match status" value="1"/>
</dbReference>
<protein>
    <submittedName>
        <fullName evidence="3 4">Enoyl-CoA hydratase</fullName>
        <ecNumber evidence="4">4.2.1.17</ecNumber>
    </submittedName>
</protein>
<gene>
    <name evidence="4" type="primary">echA8_1</name>
    <name evidence="3" type="ORF">BBN53_12400</name>
    <name evidence="4" type="ORF">ERS370011_00077</name>
</gene>
<comment type="similarity">
    <text evidence="1 2">Belongs to the enoyl-CoA hydratase/isomerase family.</text>
</comment>
<reference evidence="4 5" key="1">
    <citation type="submission" date="2015-09" db="EMBL/GenBank/DDBJ databases">
        <authorList>
            <person name="Jackson K.R."/>
            <person name="Lunt B.L."/>
            <person name="Fisher J.N.B."/>
            <person name="Gardner A.V."/>
            <person name="Bailey M.E."/>
            <person name="Deus L.M."/>
            <person name="Earl A.S."/>
            <person name="Gibby P.D."/>
            <person name="Hartmann K.A."/>
            <person name="Liu J.E."/>
            <person name="Manci A.M."/>
            <person name="Nielsen D.A."/>
            <person name="Solomon M.B."/>
            <person name="Breakwell D.P."/>
            <person name="Burnett S.H."/>
            <person name="Grose J.H."/>
        </authorList>
    </citation>
    <scope>NUCLEOTIDE SEQUENCE [LARGE SCALE GENOMIC DNA]</scope>
    <source>
        <strain evidence="4 5">2789STDY5608636</strain>
    </source>
</reference>
<dbReference type="PROSITE" id="PS00166">
    <property type="entry name" value="ENOYL_COA_HYDRATASE"/>
    <property type="match status" value="1"/>
</dbReference>
<dbReference type="GO" id="GO:0006635">
    <property type="term" value="P:fatty acid beta-oxidation"/>
    <property type="evidence" value="ECO:0007669"/>
    <property type="project" value="TreeGrafter"/>
</dbReference>
<evidence type="ECO:0000313" key="4">
    <source>
        <dbReference type="EMBL" id="CUI30584.1"/>
    </source>
</evidence>
<evidence type="ECO:0000313" key="6">
    <source>
        <dbReference type="Proteomes" id="UP000092950"/>
    </source>
</evidence>
<evidence type="ECO:0000313" key="3">
    <source>
        <dbReference type="EMBL" id="ANY16620.1"/>
    </source>
</evidence>
<organism evidence="4 5">
    <name type="scientific">Bordetella pseudohinzii</name>
    <dbReference type="NCBI Taxonomy" id="1331258"/>
    <lineage>
        <taxon>Bacteria</taxon>
        <taxon>Pseudomonadati</taxon>
        <taxon>Pseudomonadota</taxon>
        <taxon>Betaproteobacteria</taxon>
        <taxon>Burkholderiales</taxon>
        <taxon>Alcaligenaceae</taxon>
        <taxon>Bordetella</taxon>
    </lineage>
</organism>
<dbReference type="RefSeq" id="WP_043211501.1">
    <property type="nucleotide sequence ID" value="NZ_CAJGUP010000039.1"/>
</dbReference>
<dbReference type="OrthoDB" id="9777711at2"/>
<accession>A0A0J6CDR8</accession>
<dbReference type="PANTHER" id="PTHR11941:SF54">
    <property type="entry name" value="ENOYL-COA HYDRATASE, MITOCHONDRIAL"/>
    <property type="match status" value="1"/>
</dbReference>
<sequence>MTPAAPQYGTLELILDGPCAWLTLNRPAALNAIDVAMARDLRATADWLAARPELRVVVLRGAGKAFCAGGDIGMFEGAGARATLQELFDPLNAFIAHIARMPKIWLADVHGVAAGAGLSLALACDLAWAVQDTRLATAYLKIGASPDAGMTHALVRLVGRRRAMELLLRTEPLTAEEARDWGLLNAVVGPAEHKARLSTYARHIAALAPHSLASVKALLRQAGDAPLETQLKDESAAFLDIVESADFAEGVRALKEKRAPQFRGA</sequence>
<dbReference type="Gene3D" id="3.90.226.10">
    <property type="entry name" value="2-enoyl-CoA Hydratase, Chain A, domain 1"/>
    <property type="match status" value="1"/>
</dbReference>
<evidence type="ECO:0000256" key="2">
    <source>
        <dbReference type="RuleBase" id="RU003707"/>
    </source>
</evidence>
<evidence type="ECO:0000256" key="1">
    <source>
        <dbReference type="ARBA" id="ARBA00005254"/>
    </source>
</evidence>
<dbReference type="GO" id="GO:0004300">
    <property type="term" value="F:enoyl-CoA hydratase activity"/>
    <property type="evidence" value="ECO:0007669"/>
    <property type="project" value="UniProtKB-EC"/>
</dbReference>
<dbReference type="EMBL" id="CYTV01000001">
    <property type="protein sequence ID" value="CUI30584.1"/>
    <property type="molecule type" value="Genomic_DNA"/>
</dbReference>
<reference evidence="3 6" key="2">
    <citation type="submission" date="2016-07" db="EMBL/GenBank/DDBJ databases">
        <title>Complete genome sequences of Bordetella pseudohinzii.</title>
        <authorList>
            <person name="Spilker T."/>
            <person name="Darrah R."/>
            <person name="LiPuma J.J."/>
        </authorList>
    </citation>
    <scope>NUCLEOTIDE SEQUENCE [LARGE SCALE GENOMIC DNA]</scope>
    <source>
        <strain evidence="3 6">HI4681</strain>
    </source>
</reference>
<dbReference type="InterPro" id="IPR001753">
    <property type="entry name" value="Enoyl-CoA_hydra/iso"/>
</dbReference>
<dbReference type="Proteomes" id="UP000092950">
    <property type="component" value="Chromosome"/>
</dbReference>
<evidence type="ECO:0000313" key="5">
    <source>
        <dbReference type="Proteomes" id="UP000053096"/>
    </source>
</evidence>
<dbReference type="AlphaFoldDB" id="A0A0J6CDR8"/>
<dbReference type="InterPro" id="IPR018376">
    <property type="entry name" value="Enoyl-CoA_hyd/isom_CS"/>
</dbReference>
<keyword evidence="6" id="KW-1185">Reference proteome</keyword>
<dbReference type="EC" id="4.2.1.17" evidence="4"/>
<dbReference type="PANTHER" id="PTHR11941">
    <property type="entry name" value="ENOYL-COA HYDRATASE-RELATED"/>
    <property type="match status" value="1"/>
</dbReference>
<keyword evidence="4" id="KW-0456">Lyase</keyword>
<accession>A0A0M7BX33</accession>